<dbReference type="EMBL" id="SIHI01000001">
    <property type="protein sequence ID" value="TWT57469.1"/>
    <property type="molecule type" value="Genomic_DNA"/>
</dbReference>
<name>A0A5C5X4F8_9PLAN</name>
<keyword evidence="1" id="KW-1133">Transmembrane helix</keyword>
<dbReference type="OrthoDB" id="214082at2"/>
<dbReference type="Proteomes" id="UP000317243">
    <property type="component" value="Unassembled WGS sequence"/>
</dbReference>
<feature type="transmembrane region" description="Helical" evidence="1">
    <location>
        <begin position="542"/>
        <end position="565"/>
    </location>
</feature>
<evidence type="ECO:0000313" key="3">
    <source>
        <dbReference type="Proteomes" id="UP000317243"/>
    </source>
</evidence>
<keyword evidence="3" id="KW-1185">Reference proteome</keyword>
<keyword evidence="1" id="KW-0812">Transmembrane</keyword>
<feature type="transmembrane region" description="Helical" evidence="1">
    <location>
        <begin position="26"/>
        <end position="45"/>
    </location>
</feature>
<feature type="transmembrane region" description="Helical" evidence="1">
    <location>
        <begin position="290"/>
        <end position="312"/>
    </location>
</feature>
<dbReference type="PANTHER" id="PTHR43471">
    <property type="entry name" value="ABC TRANSPORTER PERMEASE"/>
    <property type="match status" value="1"/>
</dbReference>
<dbReference type="PANTHER" id="PTHR43471:SF12">
    <property type="entry name" value="HYPOTHETICAL MEMBRANE PROTEIN, CONSERVED"/>
    <property type="match status" value="1"/>
</dbReference>
<dbReference type="RefSeq" id="WP_146507301.1">
    <property type="nucleotide sequence ID" value="NZ_SIHI01000001.1"/>
</dbReference>
<reference evidence="2 3" key="1">
    <citation type="submission" date="2019-02" db="EMBL/GenBank/DDBJ databases">
        <title>Deep-cultivation of Planctomycetes and their phenomic and genomic characterization uncovers novel biology.</title>
        <authorList>
            <person name="Wiegand S."/>
            <person name="Jogler M."/>
            <person name="Boedeker C."/>
            <person name="Pinto D."/>
            <person name="Vollmers J."/>
            <person name="Rivas-Marin E."/>
            <person name="Kohn T."/>
            <person name="Peeters S.H."/>
            <person name="Heuer A."/>
            <person name="Rast P."/>
            <person name="Oberbeckmann S."/>
            <person name="Bunk B."/>
            <person name="Jeske O."/>
            <person name="Meyerdierks A."/>
            <person name="Storesund J.E."/>
            <person name="Kallscheuer N."/>
            <person name="Luecker S."/>
            <person name="Lage O.M."/>
            <person name="Pohl T."/>
            <person name="Merkel B.J."/>
            <person name="Hornburger P."/>
            <person name="Mueller R.-W."/>
            <person name="Bruemmer F."/>
            <person name="Labrenz M."/>
            <person name="Spormann A.M."/>
            <person name="Op Den Camp H."/>
            <person name="Overmann J."/>
            <person name="Amann R."/>
            <person name="Jetten M.S.M."/>
            <person name="Mascher T."/>
            <person name="Medema M.H."/>
            <person name="Devos D.P."/>
            <person name="Kaster A.-K."/>
            <person name="Ovreas L."/>
            <person name="Rohde M."/>
            <person name="Galperin M.Y."/>
            <person name="Jogler C."/>
        </authorList>
    </citation>
    <scope>NUCLEOTIDE SEQUENCE [LARGE SCALE GENOMIC DNA]</scope>
    <source>
        <strain evidence="2 3">KOR42</strain>
    </source>
</reference>
<protein>
    <submittedName>
        <fullName evidence="2">ABC-2 family transporter protein</fullName>
    </submittedName>
</protein>
<feature type="transmembrane region" description="Helical" evidence="1">
    <location>
        <begin position="411"/>
        <end position="429"/>
    </location>
</feature>
<feature type="transmembrane region" description="Helical" evidence="1">
    <location>
        <begin position="120"/>
        <end position="140"/>
    </location>
</feature>
<feature type="transmembrane region" description="Helical" evidence="1">
    <location>
        <begin position="179"/>
        <end position="198"/>
    </location>
</feature>
<organism evidence="2 3">
    <name type="scientific">Thalassoglobus neptunius</name>
    <dbReference type="NCBI Taxonomy" id="1938619"/>
    <lineage>
        <taxon>Bacteria</taxon>
        <taxon>Pseudomonadati</taxon>
        <taxon>Planctomycetota</taxon>
        <taxon>Planctomycetia</taxon>
        <taxon>Planctomycetales</taxon>
        <taxon>Planctomycetaceae</taxon>
        <taxon>Thalassoglobus</taxon>
    </lineage>
</organism>
<feature type="transmembrane region" description="Helical" evidence="1">
    <location>
        <begin position="152"/>
        <end position="173"/>
    </location>
</feature>
<feature type="transmembrane region" description="Helical" evidence="1">
    <location>
        <begin position="604"/>
        <end position="625"/>
    </location>
</feature>
<evidence type="ECO:0000256" key="1">
    <source>
        <dbReference type="SAM" id="Phobius"/>
    </source>
</evidence>
<gene>
    <name evidence="2" type="ORF">KOR42_08300</name>
</gene>
<proteinExistence type="predicted"/>
<feature type="transmembrane region" description="Helical" evidence="1">
    <location>
        <begin position="509"/>
        <end position="530"/>
    </location>
</feature>
<evidence type="ECO:0000313" key="2">
    <source>
        <dbReference type="EMBL" id="TWT57469.1"/>
    </source>
</evidence>
<feature type="transmembrane region" description="Helical" evidence="1">
    <location>
        <begin position="468"/>
        <end position="489"/>
    </location>
</feature>
<comment type="caution">
    <text evidence="2">The sequence shown here is derived from an EMBL/GenBank/DDBJ whole genome shotgun (WGS) entry which is preliminary data.</text>
</comment>
<accession>A0A5C5X4F8</accession>
<sequence>MARNQTIGLPLLAKEMIEQSARKRTYVVRSVYAILLFGFATLIFSGQIYDRVTSPMQLLGKGREMFFILTMLQIVGIALFTPALTCGAITTEKERNTIGLLFLTRLGPWTILLEKYFGRLILMGTYLLISLPLFGFCYALGGVEQAQVWYGFYALTVLVIELASLAILCSTYFRTTVNAFIATYLIGIALAFGPVFLIEGLGIEIVRVFFREAWSLVDMGFAFFGRMGQLALVGTASFFGSNLDGVLDWQPHSYFSVYDRTLRSGFTFFCPVPILEASDSVAVTTPSWQILAMGIPSLAISALFLLMARYFLVWRAFASPRRYLVLFFQSLDRLFQKANQNRVTQGIVLVRESSSLPVYQPVAWRETTKTSLGSFRYLLRIFIALEFPVVAVCAIAIATSVGSFYSNRHPAIAIMVFLCWIIAILLTVVRSASLVAGERSHETLDVLLTTPITSQQLISQKFQGVMRLMFVVATPLLTAMVMQAWYGMVTDSGSDWSRFFNQPERSPSAYLFASSLMAVLSLPMFAWLSLLMGLWMKSSTKAIFSSLAIIVAWMVIPMVVLITLFEMFHVGRHDGIVTTLMMSPVVVPFLHEISELDDLFDSHWPIVLANILMYGCFLSLFRYLCYKNGARLLGRSEDNWS</sequence>
<dbReference type="AlphaFoldDB" id="A0A5C5X4F8"/>
<feature type="transmembrane region" description="Helical" evidence="1">
    <location>
        <begin position="65"/>
        <end position="85"/>
    </location>
</feature>
<feature type="transmembrane region" description="Helical" evidence="1">
    <location>
        <begin position="377"/>
        <end position="405"/>
    </location>
</feature>
<keyword evidence="1" id="KW-0472">Membrane</keyword>